<dbReference type="InterPro" id="IPR012338">
    <property type="entry name" value="Beta-lactam/transpept-like"/>
</dbReference>
<comment type="similarity">
    <text evidence="1">Belongs to the peptidase S13 family.</text>
</comment>
<dbReference type="EMBL" id="JBHSHD010000007">
    <property type="protein sequence ID" value="MFC4820424.1"/>
    <property type="molecule type" value="Genomic_DNA"/>
</dbReference>
<dbReference type="GO" id="GO:0009002">
    <property type="term" value="F:serine-type D-Ala-D-Ala carboxypeptidase activity"/>
    <property type="evidence" value="ECO:0007669"/>
    <property type="project" value="UniProtKB-EC"/>
</dbReference>
<dbReference type="EC" id="3.4.16.4" evidence="4"/>
<evidence type="ECO:0000256" key="1">
    <source>
        <dbReference type="ARBA" id="ARBA00006096"/>
    </source>
</evidence>
<sequence>MRTLTLLGGLLAAVAFAAQAEPAPASLQQRIDAHVAAPRFAAASWSIQVVSIDSGRTLYERDANRLLVPASTAKLYTGALALETFGADYRVSTRLLATARPARDGTLHGDLILQGRGDPTLGTEASPDWAGRLADGLRKAGVRRIDGDLVADATYFSAPSYGGGWEAADLQSWFGVPASALSVGENLARLYVKPGGRVGAPALLRFEPDWMGQAFELDNELRTVAPPQRSDVSLVRRPGERRLSAFGPVSARAAETDYRLSLPDPPLMAGYALQRALGDYGIEVGGKLRSVSWPQRDALRDADKAWTVGDVVSPPLGEVLRRGFKLSQNLYMQNLLLMVGAAEAERSGANAADAPFRSTGQFAMTAMRRYLDRLGIAPEAVSLDDGAGLSRRNLSSAAAFVKLLRAHADDPAKRAFRGALPEAGVDGTLSGRLRDLPGRGKVFAKTGAMAQVASLAGYAVSAKGERIAFAVILNNYLRDADAVRASAELDEVARIVVEAL</sequence>
<dbReference type="Proteomes" id="UP001595886">
    <property type="component" value="Unassembled WGS sequence"/>
</dbReference>
<protein>
    <submittedName>
        <fullName evidence="4">D-alanyl-D-alanine carboxypeptidase/D-alanyl-D-alanine-endopeptidase</fullName>
        <ecNumber evidence="4">3.4.16.4</ecNumber>
    </submittedName>
</protein>
<accession>A0ABV9QUZ9</accession>
<dbReference type="PANTHER" id="PTHR30023">
    <property type="entry name" value="D-ALANYL-D-ALANINE CARBOXYPEPTIDASE"/>
    <property type="match status" value="1"/>
</dbReference>
<keyword evidence="4" id="KW-0121">Carboxypeptidase</keyword>
<keyword evidence="3" id="KW-0732">Signal</keyword>
<dbReference type="Gene3D" id="3.40.710.10">
    <property type="entry name" value="DD-peptidase/beta-lactamase superfamily"/>
    <property type="match status" value="2"/>
</dbReference>
<dbReference type="PANTHER" id="PTHR30023:SF0">
    <property type="entry name" value="PENICILLIN-SENSITIVE CARBOXYPEPTIDASE A"/>
    <property type="match status" value="1"/>
</dbReference>
<evidence type="ECO:0000313" key="5">
    <source>
        <dbReference type="Proteomes" id="UP001595886"/>
    </source>
</evidence>
<dbReference type="InterPro" id="IPR000667">
    <property type="entry name" value="Peptidase_S13"/>
</dbReference>
<proteinExistence type="inferred from homology"/>
<feature type="chain" id="PRO_5046399287" evidence="3">
    <location>
        <begin position="21"/>
        <end position="500"/>
    </location>
</feature>
<keyword evidence="5" id="KW-1185">Reference proteome</keyword>
<keyword evidence="2 4" id="KW-0378">Hydrolase</keyword>
<dbReference type="SUPFAM" id="SSF56601">
    <property type="entry name" value="beta-lactamase/transpeptidase-like"/>
    <property type="match status" value="1"/>
</dbReference>
<organism evidence="4 5">
    <name type="scientific">Dokdonella ginsengisoli</name>
    <dbReference type="NCBI Taxonomy" id="363846"/>
    <lineage>
        <taxon>Bacteria</taxon>
        <taxon>Pseudomonadati</taxon>
        <taxon>Pseudomonadota</taxon>
        <taxon>Gammaproteobacteria</taxon>
        <taxon>Lysobacterales</taxon>
        <taxon>Rhodanobacteraceae</taxon>
        <taxon>Dokdonella</taxon>
    </lineage>
</organism>
<evidence type="ECO:0000256" key="2">
    <source>
        <dbReference type="ARBA" id="ARBA00022801"/>
    </source>
</evidence>
<feature type="signal peptide" evidence="3">
    <location>
        <begin position="1"/>
        <end position="20"/>
    </location>
</feature>
<dbReference type="PRINTS" id="PR00922">
    <property type="entry name" value="DADACBPTASE3"/>
</dbReference>
<reference evidence="5" key="1">
    <citation type="journal article" date="2019" name="Int. J. Syst. Evol. Microbiol.">
        <title>The Global Catalogue of Microorganisms (GCM) 10K type strain sequencing project: providing services to taxonomists for standard genome sequencing and annotation.</title>
        <authorList>
            <consortium name="The Broad Institute Genomics Platform"/>
            <consortium name="The Broad Institute Genome Sequencing Center for Infectious Disease"/>
            <person name="Wu L."/>
            <person name="Ma J."/>
        </authorList>
    </citation>
    <scope>NUCLEOTIDE SEQUENCE [LARGE SCALE GENOMIC DNA]</scope>
    <source>
        <strain evidence="5">CCUG 30340</strain>
    </source>
</reference>
<dbReference type="NCBIfam" id="TIGR00666">
    <property type="entry name" value="PBP4"/>
    <property type="match status" value="1"/>
</dbReference>
<keyword evidence="4" id="KW-0645">Protease</keyword>
<comment type="caution">
    <text evidence="4">The sequence shown here is derived from an EMBL/GenBank/DDBJ whole genome shotgun (WGS) entry which is preliminary data.</text>
</comment>
<evidence type="ECO:0000313" key="4">
    <source>
        <dbReference type="EMBL" id="MFC4820424.1"/>
    </source>
</evidence>
<dbReference type="Pfam" id="PF02113">
    <property type="entry name" value="Peptidase_S13"/>
    <property type="match status" value="1"/>
</dbReference>
<name>A0ABV9QUZ9_9GAMM</name>
<gene>
    <name evidence="4" type="primary">dacB</name>
    <name evidence="4" type="ORF">ACFO6Q_08810</name>
</gene>
<evidence type="ECO:0000256" key="3">
    <source>
        <dbReference type="SAM" id="SignalP"/>
    </source>
</evidence>
<dbReference type="Gene3D" id="3.50.80.20">
    <property type="entry name" value="D-Ala-D-Ala carboxypeptidase C, peptidase S13"/>
    <property type="match status" value="1"/>
</dbReference>
<dbReference type="RefSeq" id="WP_380020279.1">
    <property type="nucleotide sequence ID" value="NZ_JBHSHD010000007.1"/>
</dbReference>